<keyword evidence="1" id="KW-0472">Membrane</keyword>
<evidence type="ECO:0000313" key="3">
    <source>
        <dbReference type="Ensembl" id="ENSACAP00000033987.1"/>
    </source>
</evidence>
<accession>A0A803TFJ7</accession>
<feature type="transmembrane region" description="Helical" evidence="1">
    <location>
        <begin position="167"/>
        <end position="186"/>
    </location>
</feature>
<dbReference type="Proteomes" id="UP000001646">
    <property type="component" value="Unplaced"/>
</dbReference>
<evidence type="ECO:0000259" key="2">
    <source>
        <dbReference type="PROSITE" id="PS50076"/>
    </source>
</evidence>
<keyword evidence="1" id="KW-0812">Transmembrane</keyword>
<keyword evidence="4" id="KW-1185">Reference proteome</keyword>
<dbReference type="InParanoid" id="A0A803TFJ7"/>
<keyword evidence="1" id="KW-1133">Transmembrane helix</keyword>
<dbReference type="CDD" id="cd06257">
    <property type="entry name" value="DnaJ"/>
    <property type="match status" value="1"/>
</dbReference>
<dbReference type="RefSeq" id="XP_008119591.1">
    <property type="nucleotide sequence ID" value="XM_008121384.3"/>
</dbReference>
<dbReference type="SMART" id="SM00271">
    <property type="entry name" value="DnaJ"/>
    <property type="match status" value="1"/>
</dbReference>
<gene>
    <name evidence="3" type="primary">DNAJC4</name>
    <name evidence="3" type="synonym">dnajc4</name>
</gene>
<dbReference type="Pfam" id="PF00226">
    <property type="entry name" value="DnaJ"/>
    <property type="match status" value="1"/>
</dbReference>
<reference evidence="3" key="3">
    <citation type="submission" date="2025-09" db="UniProtKB">
        <authorList>
            <consortium name="Ensembl"/>
        </authorList>
    </citation>
    <scope>IDENTIFICATION</scope>
</reference>
<evidence type="ECO:0000256" key="1">
    <source>
        <dbReference type="SAM" id="Phobius"/>
    </source>
</evidence>
<proteinExistence type="predicted"/>
<dbReference type="PROSITE" id="PS50076">
    <property type="entry name" value="DNAJ_2"/>
    <property type="match status" value="1"/>
</dbReference>
<name>A0A803TFJ7_ANOCA</name>
<dbReference type="Ensembl" id="ENSACAT00000058052.1">
    <property type="protein sequence ID" value="ENSACAP00000033987.1"/>
    <property type="gene ID" value="ENSACAG00000038232.1"/>
</dbReference>
<reference evidence="3" key="1">
    <citation type="submission" date="2009-12" db="EMBL/GenBank/DDBJ databases">
        <title>The Genome Sequence of Anolis carolinensis (Green Anole Lizard).</title>
        <authorList>
            <consortium name="The Genome Sequencing Platform"/>
            <person name="Di Palma F."/>
            <person name="Alfoldi J."/>
            <person name="Heiman D."/>
            <person name="Young S."/>
            <person name="Grabherr M."/>
            <person name="Johnson J."/>
            <person name="Lander E.S."/>
            <person name="Lindblad-Toh K."/>
        </authorList>
    </citation>
    <scope>NUCLEOTIDE SEQUENCE [LARGE SCALE GENOMIC DNA]</scope>
    <source>
        <strain evidence="3">JBL SC #1</strain>
    </source>
</reference>
<dbReference type="InterPro" id="IPR001623">
    <property type="entry name" value="DnaJ_domain"/>
</dbReference>
<dbReference type="GeneTree" id="ENSGT00510000048574"/>
<dbReference type="KEGG" id="acs:100564945"/>
<dbReference type="InterPro" id="IPR036869">
    <property type="entry name" value="J_dom_sf"/>
</dbReference>
<feature type="domain" description="J" evidence="2">
    <location>
        <begin position="40"/>
        <end position="105"/>
    </location>
</feature>
<dbReference type="RefSeq" id="XP_008119590.1">
    <property type="nucleotide sequence ID" value="XM_008121383.3"/>
</dbReference>
<dbReference type="AlphaFoldDB" id="A0A803TFJ7"/>
<sequence length="330" mass="37985">MISAVPYFICRYCQQCQSTRHRHRAFSTTLCNWLPARNSSYYDLLGIKPEASLEEIKQAFFSKSKKLHPDSDPANPDLHSQFVKLNEAYRVLSKEGSRRRYDNLRGAQAAWTPPGSHSAKGSPFDFADFRARRRPEPNENVRYWQQFHEPPVEPTSRPEAKKRFRRTFGYCLLIMLGSLTVHYVGFRKLEEVHNSFMDEKDRAITQIYNENKERARDNLSCLDQHVMEVLQPFRGAEVSDTLVAKEACAFCRHIQSLFNVNKEETDAVTGPWASRSSRNSCARSMLNSPSGTTVAPNSCIRNLEPWTRCKPRLLQTLRAPKAERKAPSHC</sequence>
<dbReference type="PRINTS" id="PR00625">
    <property type="entry name" value="JDOMAIN"/>
</dbReference>
<evidence type="ECO:0000313" key="4">
    <source>
        <dbReference type="Proteomes" id="UP000001646"/>
    </source>
</evidence>
<dbReference type="GeneID" id="100564945"/>
<organism evidence="3 4">
    <name type="scientific">Anolis carolinensis</name>
    <name type="common">Green anole</name>
    <name type="synonym">American chameleon</name>
    <dbReference type="NCBI Taxonomy" id="28377"/>
    <lineage>
        <taxon>Eukaryota</taxon>
        <taxon>Metazoa</taxon>
        <taxon>Chordata</taxon>
        <taxon>Craniata</taxon>
        <taxon>Vertebrata</taxon>
        <taxon>Euteleostomi</taxon>
        <taxon>Lepidosauria</taxon>
        <taxon>Squamata</taxon>
        <taxon>Bifurcata</taxon>
        <taxon>Unidentata</taxon>
        <taxon>Episquamata</taxon>
        <taxon>Toxicofera</taxon>
        <taxon>Iguania</taxon>
        <taxon>Dactyloidae</taxon>
        <taxon>Anolis</taxon>
    </lineage>
</organism>
<dbReference type="PANTHER" id="PTHR44825">
    <property type="match status" value="1"/>
</dbReference>
<dbReference type="PANTHER" id="PTHR44825:SF1">
    <property type="entry name" value="DNAJ HOMOLOG SUBFAMILY C MEMBER 4"/>
    <property type="match status" value="1"/>
</dbReference>
<dbReference type="Gene3D" id="1.10.287.110">
    <property type="entry name" value="DnaJ domain"/>
    <property type="match status" value="1"/>
</dbReference>
<dbReference type="SUPFAM" id="SSF46565">
    <property type="entry name" value="Chaperone J-domain"/>
    <property type="match status" value="1"/>
</dbReference>
<protein>
    <submittedName>
        <fullName evidence="3">DnaJ heat shock protein family (Hsp40) member C4</fullName>
    </submittedName>
</protein>
<dbReference type="OrthoDB" id="552049at2759"/>
<dbReference type="CTD" id="3338"/>
<dbReference type="InterPro" id="IPR052763">
    <property type="entry name" value="DnaJ_C4"/>
</dbReference>
<reference evidence="3" key="2">
    <citation type="submission" date="2025-08" db="UniProtKB">
        <authorList>
            <consortium name="Ensembl"/>
        </authorList>
    </citation>
    <scope>IDENTIFICATION</scope>
</reference>